<dbReference type="PANTHER" id="PTHR42730">
    <property type="entry name" value="2-OXOGLUTARATE SYNTHASE SUBUNIT KORC"/>
    <property type="match status" value="1"/>
</dbReference>
<dbReference type="SUPFAM" id="SSF53323">
    <property type="entry name" value="Pyruvate-ferredoxin oxidoreductase, PFOR, domain III"/>
    <property type="match status" value="1"/>
</dbReference>
<dbReference type="Proteomes" id="UP001164187">
    <property type="component" value="Chromosome"/>
</dbReference>
<dbReference type="Pfam" id="PF01558">
    <property type="entry name" value="POR"/>
    <property type="match status" value="1"/>
</dbReference>
<keyword evidence="1" id="KW-0560">Oxidoreductase</keyword>
<name>A0ABY7JNE2_9FIRM</name>
<sequence length="185" mass="19808">MSTSRVICAGFGGQGVMSMGQLMTYAGMIENKEVSWLPSYGPEMRGGTANCAVTISDKPVGSPIITDDATAAIIMNSPSLTKFEGDVIPGGNLLINSSLVHEKSERDDISVYYVDANDLSNELGGPKFANMVMLGAFLAVDNSVDIDSVLEAFKKVFGKRKEKFIPVNRQALEAGYNAVMAQKKN</sequence>
<dbReference type="InterPro" id="IPR052554">
    <property type="entry name" value="2-oxoglutarate_synth_KorC"/>
</dbReference>
<dbReference type="InterPro" id="IPR011894">
    <property type="entry name" value="PorC_KorC"/>
</dbReference>
<evidence type="ECO:0000313" key="4">
    <source>
        <dbReference type="Proteomes" id="UP001164187"/>
    </source>
</evidence>
<evidence type="ECO:0000313" key="3">
    <source>
        <dbReference type="EMBL" id="WAW14689.1"/>
    </source>
</evidence>
<evidence type="ECO:0000259" key="2">
    <source>
        <dbReference type="Pfam" id="PF01558"/>
    </source>
</evidence>
<keyword evidence="4" id="KW-1185">Reference proteome</keyword>
<dbReference type="InterPro" id="IPR019752">
    <property type="entry name" value="Pyrv/ketoisovalerate_OxRed_cat"/>
</dbReference>
<gene>
    <name evidence="3" type="ORF">O0R46_08810</name>
</gene>
<accession>A0ABY7JNE2</accession>
<dbReference type="EMBL" id="CP114052">
    <property type="protein sequence ID" value="WAW14689.1"/>
    <property type="molecule type" value="Genomic_DNA"/>
</dbReference>
<organism evidence="3 4">
    <name type="scientific">Peptostreptococcus equinus</name>
    <dbReference type="NCBI Taxonomy" id="3003601"/>
    <lineage>
        <taxon>Bacteria</taxon>
        <taxon>Bacillati</taxon>
        <taxon>Bacillota</taxon>
        <taxon>Clostridia</taxon>
        <taxon>Peptostreptococcales</taxon>
        <taxon>Peptostreptococcaceae</taxon>
        <taxon>Peptostreptococcus</taxon>
    </lineage>
</organism>
<dbReference type="RefSeq" id="WP_269311386.1">
    <property type="nucleotide sequence ID" value="NZ_CP114052.1"/>
</dbReference>
<proteinExistence type="predicted"/>
<protein>
    <submittedName>
        <fullName evidence="3">2-oxoacid:acceptor oxidoreductase family protein</fullName>
    </submittedName>
</protein>
<reference evidence="3" key="1">
    <citation type="submission" date="2022-12" db="EMBL/GenBank/DDBJ databases">
        <title>Peptostreptococcus.</title>
        <authorList>
            <person name="Lee S.H."/>
        </authorList>
    </citation>
    <scope>NUCLEOTIDE SEQUENCE</scope>
    <source>
        <strain evidence="3">CBA3647</strain>
    </source>
</reference>
<dbReference type="Gene3D" id="3.40.920.10">
    <property type="entry name" value="Pyruvate-ferredoxin oxidoreductase, PFOR, domain III"/>
    <property type="match status" value="1"/>
</dbReference>
<dbReference type="PANTHER" id="PTHR42730:SF1">
    <property type="entry name" value="2-OXOGLUTARATE SYNTHASE SUBUNIT KORC"/>
    <property type="match status" value="1"/>
</dbReference>
<dbReference type="InterPro" id="IPR002869">
    <property type="entry name" value="Pyrv_flavodox_OxRed_cen"/>
</dbReference>
<dbReference type="NCBIfam" id="TIGR02175">
    <property type="entry name" value="PorC_KorC"/>
    <property type="match status" value="1"/>
</dbReference>
<evidence type="ECO:0000256" key="1">
    <source>
        <dbReference type="ARBA" id="ARBA00023002"/>
    </source>
</evidence>
<feature type="domain" description="Pyruvate/ketoisovalerate oxidoreductase catalytic" evidence="2">
    <location>
        <begin position="12"/>
        <end position="177"/>
    </location>
</feature>